<reference evidence="13 14" key="1">
    <citation type="submission" date="2013-12" db="EMBL/GenBank/DDBJ databases">
        <authorList>
            <person name="Stott M."/>
        </authorList>
    </citation>
    <scope>NUCLEOTIDE SEQUENCE [LARGE SCALE GENOMIC DNA]</scope>
    <source>
        <strain evidence="13 14">K22</strain>
    </source>
</reference>
<name>A0A0B6WYM3_9BACT</name>
<evidence type="ECO:0000256" key="1">
    <source>
        <dbReference type="ARBA" id="ARBA00004651"/>
    </source>
</evidence>
<dbReference type="PIRSF" id="PIRSF006648">
    <property type="entry name" value="DrrB"/>
    <property type="match status" value="1"/>
</dbReference>
<dbReference type="InterPro" id="IPR000412">
    <property type="entry name" value="ABC_2_transport"/>
</dbReference>
<dbReference type="EMBL" id="CBXV010000006">
    <property type="protein sequence ID" value="CDM65832.1"/>
    <property type="molecule type" value="Genomic_DNA"/>
</dbReference>
<evidence type="ECO:0000313" key="13">
    <source>
        <dbReference type="EMBL" id="CDM65832.1"/>
    </source>
</evidence>
<dbReference type="RefSeq" id="WP_041976418.1">
    <property type="nucleotide sequence ID" value="NZ_CBXV010000006.1"/>
</dbReference>
<dbReference type="GO" id="GO:0043190">
    <property type="term" value="C:ATP-binding cassette (ABC) transporter complex"/>
    <property type="evidence" value="ECO:0007669"/>
    <property type="project" value="InterPro"/>
</dbReference>
<keyword evidence="4 11" id="KW-1003">Cell membrane</keyword>
<evidence type="ECO:0000256" key="11">
    <source>
        <dbReference type="RuleBase" id="RU361157"/>
    </source>
</evidence>
<evidence type="ECO:0000256" key="4">
    <source>
        <dbReference type="ARBA" id="ARBA00022475"/>
    </source>
</evidence>
<evidence type="ECO:0000313" key="14">
    <source>
        <dbReference type="Proteomes" id="UP000031518"/>
    </source>
</evidence>
<dbReference type="InterPro" id="IPR047817">
    <property type="entry name" value="ABC2_TM_bact-type"/>
</dbReference>
<evidence type="ECO:0000256" key="5">
    <source>
        <dbReference type="ARBA" id="ARBA00022597"/>
    </source>
</evidence>
<evidence type="ECO:0000256" key="9">
    <source>
        <dbReference type="ARBA" id="ARBA00023047"/>
    </source>
</evidence>
<dbReference type="GO" id="GO:0015920">
    <property type="term" value="P:lipopolysaccharide transport"/>
    <property type="evidence" value="ECO:0007669"/>
    <property type="project" value="TreeGrafter"/>
</dbReference>
<keyword evidence="9" id="KW-0625">Polysaccharide transport</keyword>
<feature type="transmembrane region" description="Helical" evidence="11">
    <location>
        <begin position="117"/>
        <end position="138"/>
    </location>
</feature>
<evidence type="ECO:0000256" key="2">
    <source>
        <dbReference type="ARBA" id="ARBA00007783"/>
    </source>
</evidence>
<dbReference type="GO" id="GO:0140359">
    <property type="term" value="F:ABC-type transporter activity"/>
    <property type="evidence" value="ECO:0007669"/>
    <property type="project" value="InterPro"/>
</dbReference>
<keyword evidence="7" id="KW-0972">Capsule biogenesis/degradation</keyword>
<keyword evidence="5" id="KW-0762">Sugar transport</keyword>
<comment type="subcellular location">
    <subcellularLocation>
        <location evidence="1 11">Cell membrane</location>
        <topology evidence="1 11">Multi-pass membrane protein</topology>
    </subcellularLocation>
</comment>
<evidence type="ECO:0000256" key="3">
    <source>
        <dbReference type="ARBA" id="ARBA00022448"/>
    </source>
</evidence>
<dbReference type="STRING" id="454194.PYK22_01839"/>
<feature type="transmembrane region" description="Helical" evidence="11">
    <location>
        <begin position="247"/>
        <end position="266"/>
    </location>
</feature>
<dbReference type="OrthoDB" id="9786910at2"/>
<keyword evidence="6 11" id="KW-0812">Transmembrane</keyword>
<dbReference type="Pfam" id="PF01061">
    <property type="entry name" value="ABC2_membrane"/>
    <property type="match status" value="1"/>
</dbReference>
<proteinExistence type="inferred from homology"/>
<feature type="domain" description="ABC transmembrane type-2" evidence="12">
    <location>
        <begin position="45"/>
        <end position="269"/>
    </location>
</feature>
<reference evidence="13 14" key="2">
    <citation type="submission" date="2015-01" db="EMBL/GenBank/DDBJ databases">
        <title>Complete genome sequence of Pyrinomonas methylaliphatogenes type strain K22T.</title>
        <authorList>
            <person name="Lee K.C.Y."/>
            <person name="Power J.F."/>
            <person name="Dunfield P.F."/>
            <person name="Morgan X.C."/>
            <person name="Huttenhower C."/>
            <person name="Stott M.B."/>
        </authorList>
    </citation>
    <scope>NUCLEOTIDE SEQUENCE [LARGE SCALE GENOMIC DNA]</scope>
    <source>
        <strain evidence="13 14">K22</strain>
    </source>
</reference>
<dbReference type="PANTHER" id="PTHR30413">
    <property type="entry name" value="INNER MEMBRANE TRANSPORT PERMEASE"/>
    <property type="match status" value="1"/>
</dbReference>
<evidence type="ECO:0000259" key="12">
    <source>
        <dbReference type="PROSITE" id="PS51012"/>
    </source>
</evidence>
<dbReference type="Proteomes" id="UP000031518">
    <property type="component" value="Unassembled WGS sequence"/>
</dbReference>
<evidence type="ECO:0000256" key="6">
    <source>
        <dbReference type="ARBA" id="ARBA00022692"/>
    </source>
</evidence>
<accession>A0A0B6WYM3</accession>
<dbReference type="GO" id="GO:0015774">
    <property type="term" value="P:polysaccharide transport"/>
    <property type="evidence" value="ECO:0007669"/>
    <property type="project" value="UniProtKB-KW"/>
</dbReference>
<dbReference type="PANTHER" id="PTHR30413:SF10">
    <property type="entry name" value="CAPSULE POLYSACCHARIDE EXPORT INNER-MEMBRANE PROTEIN CTRC"/>
    <property type="match status" value="1"/>
</dbReference>
<comment type="similarity">
    <text evidence="2 11">Belongs to the ABC-2 integral membrane protein family.</text>
</comment>
<evidence type="ECO:0000256" key="8">
    <source>
        <dbReference type="ARBA" id="ARBA00022989"/>
    </source>
</evidence>
<evidence type="ECO:0000256" key="7">
    <source>
        <dbReference type="ARBA" id="ARBA00022903"/>
    </source>
</evidence>
<feature type="transmembrane region" description="Helical" evidence="11">
    <location>
        <begin position="192"/>
        <end position="208"/>
    </location>
</feature>
<feature type="transmembrane region" description="Helical" evidence="11">
    <location>
        <begin position="44"/>
        <end position="68"/>
    </location>
</feature>
<dbReference type="AlphaFoldDB" id="A0A0B6WYM3"/>
<keyword evidence="8 11" id="KW-1133">Transmembrane helix</keyword>
<sequence length="277" mass="30802">MVSLEAKSQRESGAWRALVELPRHSNLILSLTKRELLARYRSSALGPIWAIITPAMMIAIYTFIFAGVFGARFGASGSKWSYALYLFCGLLPWTAFQESAQTSANTIVAHSNLVKKVIFPLETLPVAHALAALGNQLYGTVALLAATLAIQREGHLTWLWFPLLLLPQALLMLGVSWFIASLGVYVRDTAQALGLVLTAWFFLTPVVYPETVVPQRYRPLIDLNPFTALVRNHRRIFLDGMEPEWGGLVYASAVATIIFVGGYWWFARTRKGFADVI</sequence>
<gene>
    <name evidence="13" type="ORF">PYK22_01839</name>
</gene>
<feature type="transmembrane region" description="Helical" evidence="11">
    <location>
        <begin position="158"/>
        <end position="180"/>
    </location>
</feature>
<keyword evidence="3 11" id="KW-0813">Transport</keyword>
<protein>
    <recommendedName>
        <fullName evidence="11">Transport permease protein</fullName>
    </recommendedName>
</protein>
<keyword evidence="10 11" id="KW-0472">Membrane</keyword>
<dbReference type="PROSITE" id="PS51012">
    <property type="entry name" value="ABC_TM2"/>
    <property type="match status" value="1"/>
</dbReference>
<evidence type="ECO:0000256" key="10">
    <source>
        <dbReference type="ARBA" id="ARBA00023136"/>
    </source>
</evidence>
<dbReference type="InterPro" id="IPR013525">
    <property type="entry name" value="ABC2_TM"/>
</dbReference>
<keyword evidence="14" id="KW-1185">Reference proteome</keyword>
<feature type="transmembrane region" description="Helical" evidence="11">
    <location>
        <begin position="80"/>
        <end position="96"/>
    </location>
</feature>
<organism evidence="13 14">
    <name type="scientific">Pyrinomonas methylaliphatogenes</name>
    <dbReference type="NCBI Taxonomy" id="454194"/>
    <lineage>
        <taxon>Bacteria</taxon>
        <taxon>Pseudomonadati</taxon>
        <taxon>Acidobacteriota</taxon>
        <taxon>Blastocatellia</taxon>
        <taxon>Blastocatellales</taxon>
        <taxon>Pyrinomonadaceae</taxon>
        <taxon>Pyrinomonas</taxon>
    </lineage>
</organism>